<dbReference type="EMBL" id="BMPQ01000035">
    <property type="protein sequence ID" value="GGL08074.1"/>
    <property type="molecule type" value="Genomic_DNA"/>
</dbReference>
<organism evidence="1 2">
    <name type="scientific">Streptomyces flaveus</name>
    <dbReference type="NCBI Taxonomy" id="66370"/>
    <lineage>
        <taxon>Bacteria</taxon>
        <taxon>Bacillati</taxon>
        <taxon>Actinomycetota</taxon>
        <taxon>Actinomycetes</taxon>
        <taxon>Kitasatosporales</taxon>
        <taxon>Streptomycetaceae</taxon>
        <taxon>Streptomyces</taxon>
        <taxon>Streptomyces aurantiacus group</taxon>
    </lineage>
</organism>
<comment type="caution">
    <text evidence="1">The sequence shown here is derived from an EMBL/GenBank/DDBJ whole genome shotgun (WGS) entry which is preliminary data.</text>
</comment>
<evidence type="ECO:0000313" key="1">
    <source>
        <dbReference type="EMBL" id="GGL08074.1"/>
    </source>
</evidence>
<reference evidence="1" key="2">
    <citation type="submission" date="2020-09" db="EMBL/GenBank/DDBJ databases">
        <authorList>
            <person name="Sun Q."/>
            <person name="Ohkuma M."/>
        </authorList>
    </citation>
    <scope>NUCLEOTIDE SEQUENCE</scope>
    <source>
        <strain evidence="1">JCM 3035</strain>
    </source>
</reference>
<dbReference type="AlphaFoldDB" id="A0A917RI19"/>
<dbReference type="Proteomes" id="UP000637788">
    <property type="component" value="Unassembled WGS sequence"/>
</dbReference>
<sequence>MHFGVVVAVLYCVQFSRELGESEVERIARMILEQPIYDLTTEEQYASIKAALAEDSWERDLSWQPHDEPSVRDFLRRLLERLDALRPWQEPPFRSLGLDRWEEYKRGTLLAYVRLDFLPKDPLQVRMRPVPGDEHQLRALVLRLRSGDEVALVAPPFPDDDAVLMATLPHRPAATVIEAFLTHTAYPRERVSPAARHWWEGRSGGTLPPGVHPLRD</sequence>
<proteinExistence type="predicted"/>
<dbReference type="RefSeq" id="WP_189326740.1">
    <property type="nucleotide sequence ID" value="NZ_BMPQ01000035.1"/>
</dbReference>
<accession>A0A917RI19</accession>
<keyword evidence="2" id="KW-1185">Reference proteome</keyword>
<protein>
    <submittedName>
        <fullName evidence="1">Uncharacterized protein</fullName>
    </submittedName>
</protein>
<reference evidence="1" key="1">
    <citation type="journal article" date="2014" name="Int. J. Syst. Evol. Microbiol.">
        <title>Complete genome sequence of Corynebacterium casei LMG S-19264T (=DSM 44701T), isolated from a smear-ripened cheese.</title>
        <authorList>
            <consortium name="US DOE Joint Genome Institute (JGI-PGF)"/>
            <person name="Walter F."/>
            <person name="Albersmeier A."/>
            <person name="Kalinowski J."/>
            <person name="Ruckert C."/>
        </authorList>
    </citation>
    <scope>NUCLEOTIDE SEQUENCE</scope>
    <source>
        <strain evidence="1">JCM 3035</strain>
    </source>
</reference>
<evidence type="ECO:0000313" key="2">
    <source>
        <dbReference type="Proteomes" id="UP000637788"/>
    </source>
</evidence>
<gene>
    <name evidence="1" type="ORF">GCM10010094_81110</name>
</gene>
<name>A0A917RI19_9ACTN</name>